<dbReference type="EMBL" id="CAJZAG010000003">
    <property type="protein sequence ID" value="CAG9169503.1"/>
    <property type="molecule type" value="Genomic_DNA"/>
</dbReference>
<evidence type="ECO:0000313" key="3">
    <source>
        <dbReference type="Proteomes" id="UP000706525"/>
    </source>
</evidence>
<dbReference type="InterPro" id="IPR012902">
    <property type="entry name" value="N_methyl_site"/>
</dbReference>
<dbReference type="Proteomes" id="UP000706525">
    <property type="component" value="Unassembled WGS sequence"/>
</dbReference>
<protein>
    <recommendedName>
        <fullName evidence="4">Type IV pilus modification protein PilV</fullName>
    </recommendedName>
</protein>
<name>A0ABN7Y803_9BURK</name>
<dbReference type="InterPro" id="IPR013362">
    <property type="entry name" value="Pilus_4_PilV"/>
</dbReference>
<dbReference type="NCBIfam" id="TIGR02523">
    <property type="entry name" value="type_IV_pilV"/>
    <property type="match status" value="1"/>
</dbReference>
<evidence type="ECO:0000313" key="2">
    <source>
        <dbReference type="EMBL" id="CAG9169503.1"/>
    </source>
</evidence>
<dbReference type="PROSITE" id="PS00409">
    <property type="entry name" value="PROKAR_NTER_METHYL"/>
    <property type="match status" value="1"/>
</dbReference>
<gene>
    <name evidence="2" type="ORF">LMG32289_01702</name>
</gene>
<keyword evidence="1" id="KW-1133">Transmembrane helix</keyword>
<keyword evidence="1" id="KW-0472">Membrane</keyword>
<reference evidence="2 3" key="1">
    <citation type="submission" date="2021-08" db="EMBL/GenBank/DDBJ databases">
        <authorList>
            <person name="Peeters C."/>
        </authorList>
    </citation>
    <scope>NUCLEOTIDE SEQUENCE [LARGE SCALE GENOMIC DNA]</scope>
    <source>
        <strain evidence="2 3">LMG 32289</strain>
    </source>
</reference>
<dbReference type="Pfam" id="PF07963">
    <property type="entry name" value="N_methyl"/>
    <property type="match status" value="1"/>
</dbReference>
<keyword evidence="1" id="KW-0812">Transmembrane</keyword>
<proteinExistence type="predicted"/>
<accession>A0ABN7Y803</accession>
<evidence type="ECO:0008006" key="4">
    <source>
        <dbReference type="Google" id="ProtNLM"/>
    </source>
</evidence>
<feature type="transmembrane region" description="Helical" evidence="1">
    <location>
        <begin position="23"/>
        <end position="48"/>
    </location>
</feature>
<keyword evidence="3" id="KW-1185">Reference proteome</keyword>
<organism evidence="2 3">
    <name type="scientific">Cupriavidus pampae</name>
    <dbReference type="NCBI Taxonomy" id="659251"/>
    <lineage>
        <taxon>Bacteria</taxon>
        <taxon>Pseudomonadati</taxon>
        <taxon>Pseudomonadota</taxon>
        <taxon>Betaproteobacteria</taxon>
        <taxon>Burkholderiales</taxon>
        <taxon>Burkholderiaceae</taxon>
        <taxon>Cupriavidus</taxon>
    </lineage>
</organism>
<comment type="caution">
    <text evidence="2">The sequence shown here is derived from an EMBL/GenBank/DDBJ whole genome shotgun (WGS) entry which is preliminary data.</text>
</comment>
<sequence>MSRLPLHAHRSGRVPRIRVARNAAGFSLIEALVTIVVLSFGVLALAMLQVQTLVDTRTSAGRNIAAEMAYNLADEVRANVAAFDAGAFKELPTAAPAQVAACYGAGCTPLQMATTSYATWRNDLQSALGPDSEGYLCIDGTPDDGTGAADNQCDNAPGAPYVIKIWWKEHTQRTADNQPNAPTIALRFVTSFVPFPVVAAAP</sequence>
<evidence type="ECO:0000256" key="1">
    <source>
        <dbReference type="SAM" id="Phobius"/>
    </source>
</evidence>